<feature type="compositionally biased region" description="Basic and acidic residues" evidence="2">
    <location>
        <begin position="726"/>
        <end position="735"/>
    </location>
</feature>
<protein>
    <submittedName>
        <fullName evidence="3">Uncharacterized protein</fullName>
    </submittedName>
</protein>
<feature type="compositionally biased region" description="Basic and acidic residues" evidence="2">
    <location>
        <begin position="942"/>
        <end position="952"/>
    </location>
</feature>
<evidence type="ECO:0000313" key="3">
    <source>
        <dbReference type="EMBL" id="KAF2006164.1"/>
    </source>
</evidence>
<feature type="region of interest" description="Disordered" evidence="2">
    <location>
        <begin position="455"/>
        <end position="487"/>
    </location>
</feature>
<name>A0A6A5WYT9_9PLEO</name>
<feature type="compositionally biased region" description="Polar residues" evidence="2">
    <location>
        <begin position="466"/>
        <end position="487"/>
    </location>
</feature>
<dbReference type="SUPFAM" id="SSF57997">
    <property type="entry name" value="Tropomyosin"/>
    <property type="match status" value="1"/>
</dbReference>
<feature type="compositionally biased region" description="Low complexity" evidence="2">
    <location>
        <begin position="1068"/>
        <end position="1090"/>
    </location>
</feature>
<evidence type="ECO:0000256" key="2">
    <source>
        <dbReference type="SAM" id="MobiDB-lite"/>
    </source>
</evidence>
<feature type="compositionally biased region" description="Polar residues" evidence="2">
    <location>
        <begin position="1187"/>
        <end position="1199"/>
    </location>
</feature>
<feature type="compositionally biased region" description="Low complexity" evidence="2">
    <location>
        <begin position="1123"/>
        <end position="1158"/>
    </location>
</feature>
<dbReference type="Proteomes" id="UP000799779">
    <property type="component" value="Unassembled WGS sequence"/>
</dbReference>
<reference evidence="3" key="1">
    <citation type="journal article" date="2020" name="Stud. Mycol.">
        <title>101 Dothideomycetes genomes: a test case for predicting lifestyles and emergence of pathogens.</title>
        <authorList>
            <person name="Haridas S."/>
            <person name="Albert R."/>
            <person name="Binder M."/>
            <person name="Bloem J."/>
            <person name="Labutti K."/>
            <person name="Salamov A."/>
            <person name="Andreopoulos B."/>
            <person name="Baker S."/>
            <person name="Barry K."/>
            <person name="Bills G."/>
            <person name="Bluhm B."/>
            <person name="Cannon C."/>
            <person name="Castanera R."/>
            <person name="Culley D."/>
            <person name="Daum C."/>
            <person name="Ezra D."/>
            <person name="Gonzalez J."/>
            <person name="Henrissat B."/>
            <person name="Kuo A."/>
            <person name="Liang C."/>
            <person name="Lipzen A."/>
            <person name="Lutzoni F."/>
            <person name="Magnuson J."/>
            <person name="Mondo S."/>
            <person name="Nolan M."/>
            <person name="Ohm R."/>
            <person name="Pangilinan J."/>
            <person name="Park H.-J."/>
            <person name="Ramirez L."/>
            <person name="Alfaro M."/>
            <person name="Sun H."/>
            <person name="Tritt A."/>
            <person name="Yoshinaga Y."/>
            <person name="Zwiers L.-H."/>
            <person name="Turgeon B."/>
            <person name="Goodwin S."/>
            <person name="Spatafora J."/>
            <person name="Crous P."/>
            <person name="Grigoriev I."/>
        </authorList>
    </citation>
    <scope>NUCLEOTIDE SEQUENCE</scope>
    <source>
        <strain evidence="3">CBS 123094</strain>
    </source>
</reference>
<feature type="region of interest" description="Disordered" evidence="2">
    <location>
        <begin position="1044"/>
        <end position="1266"/>
    </location>
</feature>
<feature type="region of interest" description="Disordered" evidence="2">
    <location>
        <begin position="634"/>
        <end position="682"/>
    </location>
</feature>
<keyword evidence="1" id="KW-0175">Coiled coil</keyword>
<feature type="compositionally biased region" description="Basic and acidic residues" evidence="2">
    <location>
        <begin position="668"/>
        <end position="677"/>
    </location>
</feature>
<sequence>MASDTELPQLRKECEELWEAHNQLSKHCKSHLTTAKPTKEELAVEFRGVKGKKENLEERYARYVAECQDGRRRVQDVEESCKKMEAEIQGLKKVVQLAEESCQKNDMEIQDLRNKAQDFKESSNRKDVQIQDLKDDAQTAKQDSESKDAHIKNLRNNARLAEETSAKKGSEIQALKVDVQQKQDRIVALQDRHNDTSKKLEDCEGRLATARQLIAENDSRIQWLGKENGGITSNEMKLKSTVDGLQAQLISTDEAIKELQRKHEAEIETFKKAGINSEIEELLRAKLSDAISLAKIQEAEFKKQLEVHIKNAAEEREKLKGDLDRSKVAITLGTDQFAECQRKYHAEVKKLEELGEELKEFQKRLTETTKAAAAKDNDHKNRLRVRMGEKVTEITAKNQEISDLQNRLVEVSKKTPSASGTSNEGQLKARIAELETEFGSLKDEHKDSLRTIRNLNKEKFAREPQPTDSIQSGGTSGAPRNQGTGTQNDAELWKQNAKALRESNDKVVNDHKAALTTIEVLTTERDQYRDDKARLEAEMGWQLTLDKTVLKPGNKTPKRPETLEEANSTIAQQYKTIVFLRSSRPDITRADDLEQENASLKEQLSATTVGCHSIAGGDEAPNILQEAPTTCLKEPGFSKEQSESSITSPQGPSPSPIQGLSLSSSKDPMGKPLEDRVTIGGNFHQPGSRGCFFNAQGKKQHYLVSKHGDTVFTADPDAPRKVKTKKFNDATKKSADNGNSIENGEAKTSDDTSKVQSKISLQGSTIEITLTENTEAPLSVNEIGNKDAKRPKEPAAMVATVTDETKSKATAAGKEIAIPQCTVEKKPVVAQSPVEEKNVVPQLMMKESTVVPQPIVEEKAIIQQFMEEEKIALPQPTAEDLDSARPPVNEALAGTLAAKSGLPAEDPTPTGTGLADIESGQGSHEDVKSATPEVIASVNTESKNDSHEDTKHATPATAESAKTDSKKGSIDDTDDATPKSTRSTNTGSKKDSVADTKKATPPTTRPANIESKKTPHKETIKQQTTADDPVLKFVGLGKSKYAADDTVADSAPPTTPTRENICASTGGPHSSSKHATSSTTAPSRSTAPQPDSKRASATRAKPSAIKTPTPDTTRPSTGGPLGSSYRATASAATSYQSASTRSNTKNVSPAPALSSPLTTSPPPSAPTPETLTPFMGGLCGSKYASPAGSTSTPSQSSAVNRGPGLRADRDNLGRAGGGLAGNPPAANDGGSGGQQHPPRRGGNWNGRGGRGGRSGRGGRNSQDAPR</sequence>
<feature type="coiled-coil region" evidence="1">
    <location>
        <begin position="302"/>
        <end position="444"/>
    </location>
</feature>
<evidence type="ECO:0000313" key="4">
    <source>
        <dbReference type="Proteomes" id="UP000799779"/>
    </source>
</evidence>
<feature type="coiled-coil region" evidence="1">
    <location>
        <begin position="39"/>
        <end position="115"/>
    </location>
</feature>
<feature type="region of interest" description="Disordered" evidence="2">
    <location>
        <begin position="116"/>
        <end position="150"/>
    </location>
</feature>
<feature type="coiled-coil region" evidence="1">
    <location>
        <begin position="172"/>
        <end position="199"/>
    </location>
</feature>
<gene>
    <name evidence="3" type="ORF">P154DRAFT_603557</name>
</gene>
<feature type="compositionally biased region" description="Basic and acidic residues" evidence="2">
    <location>
        <begin position="1010"/>
        <end position="1020"/>
    </location>
</feature>
<feature type="region of interest" description="Disordered" evidence="2">
    <location>
        <begin position="896"/>
        <end position="1031"/>
    </location>
</feature>
<feature type="compositionally biased region" description="Polar residues" evidence="2">
    <location>
        <begin position="978"/>
        <end position="987"/>
    </location>
</feature>
<accession>A0A6A5WYT9</accession>
<evidence type="ECO:0000256" key="1">
    <source>
        <dbReference type="SAM" id="Coils"/>
    </source>
</evidence>
<keyword evidence="4" id="KW-1185">Reference proteome</keyword>
<feature type="compositionally biased region" description="Gly residues" evidence="2">
    <location>
        <begin position="1243"/>
        <end position="1258"/>
    </location>
</feature>
<dbReference type="AlphaFoldDB" id="A0A6A5WYT9"/>
<feature type="region of interest" description="Disordered" evidence="2">
    <location>
        <begin position="722"/>
        <end position="758"/>
    </location>
</feature>
<feature type="compositionally biased region" description="Basic and acidic residues" evidence="2">
    <location>
        <begin position="988"/>
        <end position="998"/>
    </location>
</feature>
<organism evidence="3 4">
    <name type="scientific">Amniculicola lignicola CBS 123094</name>
    <dbReference type="NCBI Taxonomy" id="1392246"/>
    <lineage>
        <taxon>Eukaryota</taxon>
        <taxon>Fungi</taxon>
        <taxon>Dikarya</taxon>
        <taxon>Ascomycota</taxon>
        <taxon>Pezizomycotina</taxon>
        <taxon>Dothideomycetes</taxon>
        <taxon>Pleosporomycetidae</taxon>
        <taxon>Pleosporales</taxon>
        <taxon>Amniculicolaceae</taxon>
        <taxon>Amniculicola</taxon>
    </lineage>
</organism>
<feature type="compositionally biased region" description="Basic and acidic residues" evidence="2">
    <location>
        <begin position="744"/>
        <end position="753"/>
    </location>
</feature>
<feature type="compositionally biased region" description="Low complexity" evidence="2">
    <location>
        <begin position="644"/>
        <end position="665"/>
    </location>
</feature>
<proteinExistence type="predicted"/>
<dbReference type="EMBL" id="ML977560">
    <property type="protein sequence ID" value="KAF2006164.1"/>
    <property type="molecule type" value="Genomic_DNA"/>
</dbReference>
<feature type="compositionally biased region" description="Basic and acidic residues" evidence="2">
    <location>
        <begin position="961"/>
        <end position="970"/>
    </location>
</feature>